<dbReference type="AlphaFoldDB" id="A0A6C7EBD1"/>
<gene>
    <name evidence="3" type="ORF">YM304_34670</name>
</gene>
<reference evidence="3 4" key="1">
    <citation type="journal article" date="2013" name="Int. J. Syst. Evol. Microbiol.">
        <title>Ilumatobacter nonamiense sp. nov. and Ilumatobacter coccineum sp. nov., isolated from seashore sand.</title>
        <authorList>
            <person name="Matsumoto A."/>
            <person name="Kasai H."/>
            <person name="Matsuo Y."/>
            <person name="Shizuri Y."/>
            <person name="Ichikawa N."/>
            <person name="Fujita N."/>
            <person name="Omura S."/>
            <person name="Takahashi Y."/>
        </authorList>
    </citation>
    <scope>NUCLEOTIDE SEQUENCE [LARGE SCALE GENOMIC DNA]</scope>
    <source>
        <strain evidence="4">NBRC 103263 / KCTC 29153 / YM16-304</strain>
    </source>
</reference>
<protein>
    <submittedName>
        <fullName evidence="3">Uncharacterized protein</fullName>
    </submittedName>
</protein>
<feature type="transmembrane region" description="Helical" evidence="2">
    <location>
        <begin position="305"/>
        <end position="324"/>
    </location>
</feature>
<feature type="transmembrane region" description="Helical" evidence="2">
    <location>
        <begin position="330"/>
        <end position="348"/>
    </location>
</feature>
<feature type="transmembrane region" description="Helical" evidence="2">
    <location>
        <begin position="264"/>
        <end position="285"/>
    </location>
</feature>
<dbReference type="EMBL" id="AP012057">
    <property type="protein sequence ID" value="BAN03781.1"/>
    <property type="molecule type" value="Genomic_DNA"/>
</dbReference>
<name>A0A6C7EBD1_ILUCY</name>
<evidence type="ECO:0000256" key="1">
    <source>
        <dbReference type="SAM" id="MobiDB-lite"/>
    </source>
</evidence>
<feature type="region of interest" description="Disordered" evidence="1">
    <location>
        <begin position="1"/>
        <end position="28"/>
    </location>
</feature>
<keyword evidence="2" id="KW-0812">Transmembrane</keyword>
<dbReference type="RefSeq" id="WP_015443028.1">
    <property type="nucleotide sequence ID" value="NC_020520.1"/>
</dbReference>
<accession>A0A6C7EBD1</accession>
<feature type="transmembrane region" description="Helical" evidence="2">
    <location>
        <begin position="230"/>
        <end position="252"/>
    </location>
</feature>
<proteinExistence type="predicted"/>
<dbReference type="Proteomes" id="UP000011863">
    <property type="component" value="Chromosome"/>
</dbReference>
<sequence length="376" mass="39659">MNTPSATRLFRTKTSPPVDGTSALADPVVDGDARGARVISMPAPARTDVGVNAPFAPPAPTTPAVEPMAAPHADAPAQRSNAAVLTTELVGGLRTASRHMSRPSASEGHLRTELTITARRIDSVINANDAHGQAWAIAAMSLVHDAGAALDQRRITDGWQLLRAAQTELLDGLDRRGLAVERANITGSDLVIDDDVDTDVLRSEVWAMRHTKNTYRAELERRMFEAARGLFHRAWMIIGVLVLGAVGVLVAAPSSDSADALGSITAYLTIIGLGMTGAAVSHVLFTDSSKRASAVSEVVNPVHVVMLRLAFGAVAGLLVVVLLQADIQNLVNVTALSAYPWAILGGFAERYVDRVIDRVEVDAHAAAAEACRIGVS</sequence>
<dbReference type="KEGG" id="aym:YM304_34670"/>
<keyword evidence="2" id="KW-0472">Membrane</keyword>
<keyword evidence="2" id="KW-1133">Transmembrane helix</keyword>
<dbReference type="OrthoDB" id="9826243at2"/>
<keyword evidence="4" id="KW-1185">Reference proteome</keyword>
<evidence type="ECO:0000313" key="3">
    <source>
        <dbReference type="EMBL" id="BAN03781.1"/>
    </source>
</evidence>
<evidence type="ECO:0000256" key="2">
    <source>
        <dbReference type="SAM" id="Phobius"/>
    </source>
</evidence>
<organism evidence="3 4">
    <name type="scientific">Ilumatobacter coccineus (strain NBRC 103263 / KCTC 29153 / YM16-304)</name>
    <dbReference type="NCBI Taxonomy" id="1313172"/>
    <lineage>
        <taxon>Bacteria</taxon>
        <taxon>Bacillati</taxon>
        <taxon>Actinomycetota</taxon>
        <taxon>Acidimicrobiia</taxon>
        <taxon>Acidimicrobiales</taxon>
        <taxon>Ilumatobacteraceae</taxon>
        <taxon>Ilumatobacter</taxon>
    </lineage>
</organism>
<evidence type="ECO:0000313" key="4">
    <source>
        <dbReference type="Proteomes" id="UP000011863"/>
    </source>
</evidence>